<dbReference type="GO" id="GO:0004190">
    <property type="term" value="F:aspartic-type endopeptidase activity"/>
    <property type="evidence" value="ECO:0007669"/>
    <property type="project" value="UniProtKB-KW"/>
</dbReference>
<dbReference type="Gene3D" id="2.40.70.10">
    <property type="entry name" value="Acid Proteases"/>
    <property type="match status" value="1"/>
</dbReference>
<accession>A0A9N9JD70</accession>
<dbReference type="SUPFAM" id="SSF50630">
    <property type="entry name" value="Acid proteases"/>
    <property type="match status" value="1"/>
</dbReference>
<dbReference type="InterPro" id="IPR001969">
    <property type="entry name" value="Aspartic_peptidase_AS"/>
</dbReference>
<dbReference type="CDD" id="cd00303">
    <property type="entry name" value="retropepsin_like"/>
    <property type="match status" value="1"/>
</dbReference>
<gene>
    <name evidence="3" type="ORF">ALEPTO_LOCUS14351</name>
</gene>
<feature type="compositionally biased region" description="Polar residues" evidence="2">
    <location>
        <begin position="18"/>
        <end position="33"/>
    </location>
</feature>
<keyword evidence="1" id="KW-0064">Aspartyl protease</keyword>
<evidence type="ECO:0000256" key="2">
    <source>
        <dbReference type="SAM" id="MobiDB-lite"/>
    </source>
</evidence>
<protein>
    <submittedName>
        <fullName evidence="3">3723_t:CDS:1</fullName>
    </submittedName>
</protein>
<keyword evidence="1" id="KW-0645">Protease</keyword>
<dbReference type="Pfam" id="PF13650">
    <property type="entry name" value="Asp_protease_2"/>
    <property type="match status" value="1"/>
</dbReference>
<evidence type="ECO:0000313" key="3">
    <source>
        <dbReference type="EMBL" id="CAG8775022.1"/>
    </source>
</evidence>
<dbReference type="AlphaFoldDB" id="A0A9N9JD70"/>
<dbReference type="EMBL" id="CAJVPS010055065">
    <property type="protein sequence ID" value="CAG8775022.1"/>
    <property type="molecule type" value="Genomic_DNA"/>
</dbReference>
<feature type="non-terminal residue" evidence="3">
    <location>
        <position position="1"/>
    </location>
</feature>
<keyword evidence="1" id="KW-0378">Hydrolase</keyword>
<comment type="caution">
    <text evidence="3">The sequence shown here is derived from an EMBL/GenBank/DDBJ whole genome shotgun (WGS) entry which is preliminary data.</text>
</comment>
<reference evidence="3" key="1">
    <citation type="submission" date="2021-06" db="EMBL/GenBank/DDBJ databases">
        <authorList>
            <person name="Kallberg Y."/>
            <person name="Tangrot J."/>
            <person name="Rosling A."/>
        </authorList>
    </citation>
    <scope>NUCLEOTIDE SEQUENCE</scope>
    <source>
        <strain evidence="3">FL130A</strain>
    </source>
</reference>
<feature type="region of interest" description="Disordered" evidence="2">
    <location>
        <begin position="1"/>
        <end position="33"/>
    </location>
</feature>
<dbReference type="GO" id="GO:0006508">
    <property type="term" value="P:proteolysis"/>
    <property type="evidence" value="ECO:0007669"/>
    <property type="project" value="InterPro"/>
</dbReference>
<keyword evidence="4" id="KW-1185">Reference proteome</keyword>
<dbReference type="OrthoDB" id="5597136at2759"/>
<feature type="compositionally biased region" description="Basic and acidic residues" evidence="2">
    <location>
        <begin position="1"/>
        <end position="11"/>
    </location>
</feature>
<evidence type="ECO:0000313" key="4">
    <source>
        <dbReference type="Proteomes" id="UP000789508"/>
    </source>
</evidence>
<proteinExistence type="predicted"/>
<sequence length="175" mass="19238">EQKEKRAEPRLRKIAPKPSTTAPMSIEESSTPLPSKRIVNKRLPSVVDKLDPYNIAEDLLSMQARATYGQLLQYPNQRRNLAKAVRRTKAPTTEANYSQASAKQKTIAMRCHVRIKGNPAVAILDSGAAVSIITNRLMEKLGLVIDKPSNTIVKTANGNKTKALGIVSEVRIALQ</sequence>
<name>A0A9N9JD70_9GLOM</name>
<dbReference type="PROSITE" id="PS00141">
    <property type="entry name" value="ASP_PROTEASE"/>
    <property type="match status" value="1"/>
</dbReference>
<feature type="non-terminal residue" evidence="3">
    <location>
        <position position="175"/>
    </location>
</feature>
<dbReference type="Proteomes" id="UP000789508">
    <property type="component" value="Unassembled WGS sequence"/>
</dbReference>
<evidence type="ECO:0000256" key="1">
    <source>
        <dbReference type="ARBA" id="ARBA00022750"/>
    </source>
</evidence>
<organism evidence="3 4">
    <name type="scientific">Ambispora leptoticha</name>
    <dbReference type="NCBI Taxonomy" id="144679"/>
    <lineage>
        <taxon>Eukaryota</taxon>
        <taxon>Fungi</taxon>
        <taxon>Fungi incertae sedis</taxon>
        <taxon>Mucoromycota</taxon>
        <taxon>Glomeromycotina</taxon>
        <taxon>Glomeromycetes</taxon>
        <taxon>Archaeosporales</taxon>
        <taxon>Ambisporaceae</taxon>
        <taxon>Ambispora</taxon>
    </lineage>
</organism>
<dbReference type="InterPro" id="IPR021109">
    <property type="entry name" value="Peptidase_aspartic_dom_sf"/>
</dbReference>